<proteinExistence type="predicted"/>
<feature type="non-terminal residue" evidence="1">
    <location>
        <position position="1"/>
    </location>
</feature>
<accession>A0A5M8NV00</accession>
<sequence length="92" mass="10221">TMATFAKLLVINIVANKRSESAKSLLILLSEEWLPSRISFKSTGEREKKAISEAELKPETNNNKQAKTRVIKASKEGGVTDIPLKISAMRHK</sequence>
<evidence type="ECO:0000313" key="1">
    <source>
        <dbReference type="EMBL" id="KAA6300453.1"/>
    </source>
</evidence>
<organism evidence="1 2">
    <name type="scientific">Candidatus Ordinivivax streblomastigis</name>
    <dbReference type="NCBI Taxonomy" id="2540710"/>
    <lineage>
        <taxon>Bacteria</taxon>
        <taxon>Pseudomonadati</taxon>
        <taxon>Bacteroidota</taxon>
        <taxon>Bacteroidia</taxon>
        <taxon>Bacteroidales</taxon>
        <taxon>Candidatus Ordinivivax</taxon>
    </lineage>
</organism>
<gene>
    <name evidence="1" type="ORF">EZS26_003408</name>
</gene>
<protein>
    <submittedName>
        <fullName evidence="1">Uncharacterized protein</fullName>
    </submittedName>
</protein>
<evidence type="ECO:0000313" key="2">
    <source>
        <dbReference type="Proteomes" id="UP000324575"/>
    </source>
</evidence>
<dbReference type="EMBL" id="SNRX01000080">
    <property type="protein sequence ID" value="KAA6300453.1"/>
    <property type="molecule type" value="Genomic_DNA"/>
</dbReference>
<dbReference type="Proteomes" id="UP000324575">
    <property type="component" value="Unassembled WGS sequence"/>
</dbReference>
<reference evidence="1 2" key="1">
    <citation type="submission" date="2019-03" db="EMBL/GenBank/DDBJ databases">
        <title>Single cell metagenomics reveals metabolic interactions within the superorganism composed of flagellate Streblomastix strix and complex community of Bacteroidetes bacteria on its surface.</title>
        <authorList>
            <person name="Treitli S.C."/>
            <person name="Kolisko M."/>
            <person name="Husnik F."/>
            <person name="Keeling P."/>
            <person name="Hampl V."/>
        </authorList>
    </citation>
    <scope>NUCLEOTIDE SEQUENCE [LARGE SCALE GENOMIC DNA]</scope>
    <source>
        <strain evidence="1">St1</strain>
    </source>
</reference>
<name>A0A5M8NV00_9BACT</name>
<comment type="caution">
    <text evidence="1">The sequence shown here is derived from an EMBL/GenBank/DDBJ whole genome shotgun (WGS) entry which is preliminary data.</text>
</comment>
<dbReference type="AlphaFoldDB" id="A0A5M8NV00"/>